<evidence type="ECO:0000313" key="2">
    <source>
        <dbReference type="EMBL" id="HIW83459.1"/>
    </source>
</evidence>
<comment type="caution">
    <text evidence="2">The sequence shown here is derived from an EMBL/GenBank/DDBJ whole genome shotgun (WGS) entry which is preliminary data.</text>
</comment>
<feature type="transmembrane region" description="Helical" evidence="1">
    <location>
        <begin position="32"/>
        <end position="59"/>
    </location>
</feature>
<reference evidence="2" key="2">
    <citation type="submission" date="2021-04" db="EMBL/GenBank/DDBJ databases">
        <authorList>
            <person name="Gilroy R."/>
        </authorList>
    </citation>
    <scope>NUCLEOTIDE SEQUENCE</scope>
    <source>
        <strain evidence="2">ChiSxjej1B13-11762</strain>
    </source>
</reference>
<feature type="transmembrane region" description="Helical" evidence="1">
    <location>
        <begin position="313"/>
        <end position="333"/>
    </location>
</feature>
<keyword evidence="1" id="KW-0812">Transmembrane</keyword>
<dbReference type="AlphaFoldDB" id="A0A9D1UD45"/>
<protein>
    <submittedName>
        <fullName evidence="2">Transporter</fullName>
    </submittedName>
</protein>
<gene>
    <name evidence="2" type="ORF">H9873_03965</name>
</gene>
<evidence type="ECO:0000256" key="1">
    <source>
        <dbReference type="SAM" id="Phobius"/>
    </source>
</evidence>
<feature type="transmembrane region" description="Helical" evidence="1">
    <location>
        <begin position="142"/>
        <end position="161"/>
    </location>
</feature>
<keyword evidence="1" id="KW-1133">Transmembrane helix</keyword>
<sequence length="336" mass="37031">MKRLLYLWTPILFFLLMFLFPAPVFQGARNGLLLWFNTVLPTLLPFMIVSDLLVSTRAIHGISRAAGIFLRPMLGVSDYGAYTVLAGFLCGYPMGSKVTSDLLRSGRIHRSEGGYLLSFCNNTSPMFVVSFVVLQNLKTPQLAVPALAILWISALICGILFRRRYFPEENHFPGKKRPLDLLSQGRLSIGQFSHGRKSSPGEASSRPGILDACIMNGFEAITKIGGYIMLFSICMELLQLVPFRNTPLFQAVLASLEITNGIALICGGAFPISTKFILCMALSSFGGWCSVAQTQCMIRESRLPLLPYIAQKLVTMIVTSLIAFIYLLLFPLGNGP</sequence>
<keyword evidence="1" id="KW-0472">Membrane</keyword>
<accession>A0A9D1UD45</accession>
<dbReference type="EMBL" id="DXGF01000072">
    <property type="protein sequence ID" value="HIW83459.1"/>
    <property type="molecule type" value="Genomic_DNA"/>
</dbReference>
<organism evidence="2 3">
    <name type="scientific">Candidatus Dorea gallistercoris</name>
    <dbReference type="NCBI Taxonomy" id="2838542"/>
    <lineage>
        <taxon>Bacteria</taxon>
        <taxon>Bacillati</taxon>
        <taxon>Bacillota</taxon>
        <taxon>Clostridia</taxon>
        <taxon>Lachnospirales</taxon>
        <taxon>Lachnospiraceae</taxon>
        <taxon>Dorea</taxon>
    </lineage>
</organism>
<proteinExistence type="predicted"/>
<feature type="transmembrane region" description="Helical" evidence="1">
    <location>
        <begin position="262"/>
        <end position="292"/>
    </location>
</feature>
<evidence type="ECO:0000313" key="3">
    <source>
        <dbReference type="Proteomes" id="UP000824263"/>
    </source>
</evidence>
<feature type="transmembrane region" description="Helical" evidence="1">
    <location>
        <begin position="224"/>
        <end position="242"/>
    </location>
</feature>
<reference evidence="2" key="1">
    <citation type="journal article" date="2021" name="PeerJ">
        <title>Extensive microbial diversity within the chicken gut microbiome revealed by metagenomics and culture.</title>
        <authorList>
            <person name="Gilroy R."/>
            <person name="Ravi A."/>
            <person name="Getino M."/>
            <person name="Pursley I."/>
            <person name="Horton D.L."/>
            <person name="Alikhan N.F."/>
            <person name="Baker D."/>
            <person name="Gharbi K."/>
            <person name="Hall N."/>
            <person name="Watson M."/>
            <person name="Adriaenssens E.M."/>
            <person name="Foster-Nyarko E."/>
            <person name="Jarju S."/>
            <person name="Secka A."/>
            <person name="Antonio M."/>
            <person name="Oren A."/>
            <person name="Chaudhuri R.R."/>
            <person name="La Ragione R."/>
            <person name="Hildebrand F."/>
            <person name="Pallen M.J."/>
        </authorList>
    </citation>
    <scope>NUCLEOTIDE SEQUENCE</scope>
    <source>
        <strain evidence="2">ChiSxjej1B13-11762</strain>
    </source>
</reference>
<name>A0A9D1UD45_9FIRM</name>
<feature type="transmembrane region" description="Helical" evidence="1">
    <location>
        <begin position="6"/>
        <end position="25"/>
    </location>
</feature>
<dbReference type="Proteomes" id="UP000824263">
    <property type="component" value="Unassembled WGS sequence"/>
</dbReference>